<feature type="transmembrane region" description="Helical" evidence="1">
    <location>
        <begin position="200"/>
        <end position="221"/>
    </location>
</feature>
<accession>A0A103ZHQ4</accession>
<feature type="transmembrane region" description="Helical" evidence="1">
    <location>
        <begin position="119"/>
        <end position="143"/>
    </location>
</feature>
<feature type="transmembrane region" description="Helical" evidence="1">
    <location>
        <begin position="258"/>
        <end position="284"/>
    </location>
</feature>
<dbReference type="Proteomes" id="UP000069001">
    <property type="component" value="Unassembled WGS sequence"/>
</dbReference>
<dbReference type="AlphaFoldDB" id="A0A103ZHQ4"/>
<feature type="transmembrane region" description="Helical" evidence="1">
    <location>
        <begin position="164"/>
        <end position="188"/>
    </location>
</feature>
<comment type="caution">
    <text evidence="2">The sequence shown here is derived from an EMBL/GenBank/DDBJ whole genome shotgun (WGS) entry which is preliminary data.</text>
</comment>
<evidence type="ECO:0000313" key="2">
    <source>
        <dbReference type="EMBL" id="KVK80064.1"/>
    </source>
</evidence>
<protein>
    <submittedName>
        <fullName evidence="2">Uncharacterized protein</fullName>
    </submittedName>
</protein>
<organism evidence="2 3">
    <name type="scientific">Burkholderia cepacia</name>
    <name type="common">Pseudomonas cepacia</name>
    <dbReference type="NCBI Taxonomy" id="292"/>
    <lineage>
        <taxon>Bacteria</taxon>
        <taxon>Pseudomonadati</taxon>
        <taxon>Pseudomonadota</taxon>
        <taxon>Betaproteobacteria</taxon>
        <taxon>Burkholderiales</taxon>
        <taxon>Burkholderiaceae</taxon>
        <taxon>Burkholderia</taxon>
        <taxon>Burkholderia cepacia complex</taxon>
    </lineage>
</organism>
<evidence type="ECO:0000256" key="1">
    <source>
        <dbReference type="SAM" id="Phobius"/>
    </source>
</evidence>
<reference evidence="2 3" key="1">
    <citation type="submission" date="2015-11" db="EMBL/GenBank/DDBJ databases">
        <title>Expanding the genomic diversity of Burkholderia species for the development of highly accurate diagnostics.</title>
        <authorList>
            <person name="Sahl J."/>
            <person name="Keim P."/>
            <person name="Wagner D."/>
        </authorList>
    </citation>
    <scope>NUCLEOTIDE SEQUENCE [LARGE SCALE GENOMIC DNA]</scope>
    <source>
        <strain evidence="2 3">MSMB1302</strain>
    </source>
</reference>
<feature type="transmembrane region" description="Helical" evidence="1">
    <location>
        <begin position="45"/>
        <end position="66"/>
    </location>
</feature>
<feature type="transmembrane region" description="Helical" evidence="1">
    <location>
        <begin position="233"/>
        <end position="252"/>
    </location>
</feature>
<keyword evidence="1" id="KW-0812">Transmembrane</keyword>
<feature type="transmembrane region" description="Helical" evidence="1">
    <location>
        <begin position="12"/>
        <end position="33"/>
    </location>
</feature>
<keyword evidence="1" id="KW-0472">Membrane</keyword>
<name>A0A103ZHQ4_BURCE</name>
<gene>
    <name evidence="2" type="ORF">WS90_01620</name>
</gene>
<sequence length="306" mass="33272">MNSPSRHISLPGIAALIAAGITTAQFLLGLYVWSTKASPSVNMLAVQLSSFIGSLMFRSGLVFLIVRWHGEYRSQLAFRRPALPLTAFAVCLLVWQAAQVLVFQALVGMLRGGSLSLTHIVTLIAPVNAVLYALVAWLAWWFVTHLFRNDALQGAPRGNARRRIAGLAAWLFASVLLLFMTQAVMILLDYFDDDLRLVMLNYVGGFVVPAAVVFAGAMFGLPRDLGRLHVRRLLGASLASMVSVLLLAYAVLRLVGDVFGIASLMSGTMPIVVLAGTGVAYWVWFRVFYAAARRETAEPSQGMPSS</sequence>
<dbReference type="EMBL" id="LOYH01000062">
    <property type="protein sequence ID" value="KVK80064.1"/>
    <property type="molecule type" value="Genomic_DNA"/>
</dbReference>
<feature type="transmembrane region" description="Helical" evidence="1">
    <location>
        <begin position="87"/>
        <end position="107"/>
    </location>
</feature>
<evidence type="ECO:0000313" key="3">
    <source>
        <dbReference type="Proteomes" id="UP000069001"/>
    </source>
</evidence>
<keyword evidence="1" id="KW-1133">Transmembrane helix</keyword>
<proteinExistence type="predicted"/>